<keyword evidence="2" id="KW-0732">Signal</keyword>
<feature type="signal peptide" evidence="2">
    <location>
        <begin position="1"/>
        <end position="28"/>
    </location>
</feature>
<dbReference type="InParanoid" id="A0A7M7HLL0"/>
<protein>
    <recommendedName>
        <fullName evidence="3">Fibronectin type-III domain-containing protein</fullName>
    </recommendedName>
</protein>
<dbReference type="RefSeq" id="XP_011668807.1">
    <property type="nucleotide sequence ID" value="XM_011670505.2"/>
</dbReference>
<keyword evidence="5" id="KW-1185">Reference proteome</keyword>
<dbReference type="EnsemblMetazoa" id="XM_003725275">
    <property type="protein sequence ID" value="XP_003725323"/>
    <property type="gene ID" value="LOC100891976"/>
</dbReference>
<keyword evidence="1" id="KW-0472">Membrane</keyword>
<dbReference type="AlphaFoldDB" id="A0A7M7HLL0"/>
<dbReference type="SUPFAM" id="SSF49265">
    <property type="entry name" value="Fibronectin type III"/>
    <property type="match status" value="1"/>
</dbReference>
<dbReference type="RefSeq" id="XP_003725323.1">
    <property type="nucleotide sequence ID" value="XM_003725275.3"/>
</dbReference>
<dbReference type="EnsemblMetazoa" id="XM_011670505">
    <property type="protein sequence ID" value="XP_011668807"/>
    <property type="gene ID" value="LOC100891976"/>
</dbReference>
<feature type="chain" id="PRO_5033596886" description="Fibronectin type-III domain-containing protein" evidence="2">
    <location>
        <begin position="29"/>
        <end position="211"/>
    </location>
</feature>
<dbReference type="EnsemblMetazoa" id="XM_011670504">
    <property type="protein sequence ID" value="XP_011668806"/>
    <property type="gene ID" value="LOC100891976"/>
</dbReference>
<dbReference type="RefSeq" id="XP_011668808.1">
    <property type="nucleotide sequence ID" value="XM_011670506.2"/>
</dbReference>
<dbReference type="Proteomes" id="UP000007110">
    <property type="component" value="Unassembled WGS sequence"/>
</dbReference>
<reference evidence="4" key="2">
    <citation type="submission" date="2021-01" db="UniProtKB">
        <authorList>
            <consortium name="EnsemblMetazoa"/>
        </authorList>
    </citation>
    <scope>IDENTIFICATION</scope>
</reference>
<dbReference type="RefSeq" id="XP_011668806.1">
    <property type="nucleotide sequence ID" value="XM_011670504.2"/>
</dbReference>
<dbReference type="OMA" id="FNLDDMR"/>
<sequence length="211" mass="23058">MMASSGKIARGILVFLLVVLGSSLRAASQSVFIEIANITHNSAFLSWDIPVEGATVQAFQISVDCRLCVPFDVSANTASTQLTELKDNTRFQACVTPFTEAGLLGSECISFRTYLSPRTVGALCVGLFLVVSFFVLLAMDLLCRRHQIEVEDAKRDELLEQGWQTFKRSSTGRVGKKISRASAAPSMVHARSEDDGFQNVGDVTFEEDLPE</sequence>
<dbReference type="EnsemblMetazoa" id="XM_011670506">
    <property type="protein sequence ID" value="XP_011668808"/>
    <property type="gene ID" value="LOC100891976"/>
</dbReference>
<feature type="domain" description="Fibronectin type-III" evidence="3">
    <location>
        <begin position="27"/>
        <end position="119"/>
    </location>
</feature>
<evidence type="ECO:0000313" key="4">
    <source>
        <dbReference type="EnsemblMetazoa" id="XP_011668808"/>
    </source>
</evidence>
<dbReference type="PROSITE" id="PS50853">
    <property type="entry name" value="FN3"/>
    <property type="match status" value="1"/>
</dbReference>
<accession>A0A7M7HLL0</accession>
<dbReference type="OrthoDB" id="10350148at2759"/>
<evidence type="ECO:0000256" key="2">
    <source>
        <dbReference type="SAM" id="SignalP"/>
    </source>
</evidence>
<dbReference type="InterPro" id="IPR036116">
    <property type="entry name" value="FN3_sf"/>
</dbReference>
<evidence type="ECO:0000313" key="5">
    <source>
        <dbReference type="Proteomes" id="UP000007110"/>
    </source>
</evidence>
<organism evidence="4 5">
    <name type="scientific">Strongylocentrotus purpuratus</name>
    <name type="common">Purple sea urchin</name>
    <dbReference type="NCBI Taxonomy" id="7668"/>
    <lineage>
        <taxon>Eukaryota</taxon>
        <taxon>Metazoa</taxon>
        <taxon>Echinodermata</taxon>
        <taxon>Eleutherozoa</taxon>
        <taxon>Echinozoa</taxon>
        <taxon>Echinoidea</taxon>
        <taxon>Euechinoidea</taxon>
        <taxon>Echinacea</taxon>
        <taxon>Camarodonta</taxon>
        <taxon>Echinidea</taxon>
        <taxon>Strongylocentrotidae</taxon>
        <taxon>Strongylocentrotus</taxon>
    </lineage>
</organism>
<feature type="transmembrane region" description="Helical" evidence="1">
    <location>
        <begin position="120"/>
        <end position="139"/>
    </location>
</feature>
<dbReference type="Gene3D" id="2.60.40.10">
    <property type="entry name" value="Immunoglobulins"/>
    <property type="match status" value="1"/>
</dbReference>
<evidence type="ECO:0000259" key="3">
    <source>
        <dbReference type="PROSITE" id="PS50853"/>
    </source>
</evidence>
<dbReference type="InterPro" id="IPR013783">
    <property type="entry name" value="Ig-like_fold"/>
</dbReference>
<name>A0A7M7HLL0_STRPU</name>
<reference evidence="5" key="1">
    <citation type="submission" date="2015-02" db="EMBL/GenBank/DDBJ databases">
        <title>Genome sequencing for Strongylocentrotus purpuratus.</title>
        <authorList>
            <person name="Murali S."/>
            <person name="Liu Y."/>
            <person name="Vee V."/>
            <person name="English A."/>
            <person name="Wang M."/>
            <person name="Skinner E."/>
            <person name="Han Y."/>
            <person name="Muzny D.M."/>
            <person name="Worley K.C."/>
            <person name="Gibbs R.A."/>
        </authorList>
    </citation>
    <scope>NUCLEOTIDE SEQUENCE</scope>
</reference>
<dbReference type="GeneID" id="100891976"/>
<keyword evidence="1" id="KW-0812">Transmembrane</keyword>
<dbReference type="InterPro" id="IPR003961">
    <property type="entry name" value="FN3_dom"/>
</dbReference>
<evidence type="ECO:0000256" key="1">
    <source>
        <dbReference type="SAM" id="Phobius"/>
    </source>
</evidence>
<proteinExistence type="predicted"/>
<dbReference type="KEGG" id="spu:100891976"/>
<keyword evidence="1" id="KW-1133">Transmembrane helix</keyword>